<evidence type="ECO:0000313" key="2">
    <source>
        <dbReference type="EMBL" id="GMG47532.1"/>
    </source>
</evidence>
<feature type="compositionally biased region" description="Low complexity" evidence="1">
    <location>
        <begin position="109"/>
        <end position="126"/>
    </location>
</feature>
<gene>
    <name evidence="2" type="ORF">Amon01_000697600</name>
</gene>
<comment type="caution">
    <text evidence="2">The sequence shown here is derived from an EMBL/GenBank/DDBJ whole genome shotgun (WGS) entry which is preliminary data.</text>
</comment>
<dbReference type="EMBL" id="BSXU01004778">
    <property type="protein sequence ID" value="GMG47532.1"/>
    <property type="molecule type" value="Genomic_DNA"/>
</dbReference>
<protein>
    <submittedName>
        <fullName evidence="2">Unnamed protein product</fullName>
    </submittedName>
</protein>
<proteinExistence type="predicted"/>
<keyword evidence="3" id="KW-1185">Reference proteome</keyword>
<dbReference type="Proteomes" id="UP001165063">
    <property type="component" value="Unassembled WGS sequence"/>
</dbReference>
<organism evidence="2 3">
    <name type="scientific">Ambrosiozyma monospora</name>
    <name type="common">Yeast</name>
    <name type="synonym">Endomycopsis monosporus</name>
    <dbReference type="NCBI Taxonomy" id="43982"/>
    <lineage>
        <taxon>Eukaryota</taxon>
        <taxon>Fungi</taxon>
        <taxon>Dikarya</taxon>
        <taxon>Ascomycota</taxon>
        <taxon>Saccharomycotina</taxon>
        <taxon>Pichiomycetes</taxon>
        <taxon>Pichiales</taxon>
        <taxon>Pichiaceae</taxon>
        <taxon>Ambrosiozyma</taxon>
    </lineage>
</organism>
<evidence type="ECO:0000256" key="1">
    <source>
        <dbReference type="SAM" id="MobiDB-lite"/>
    </source>
</evidence>
<sequence length="173" mass="16750">MFQLHEGPAPSGPAPSGPAPSGPAPSGDFSGVKPTDVPTGSFEEQATVTAEKRELESGEAPSGSFDGPAPSGPAPSGSSDGPAPSGAHNGPAPSGTHNGPAPSGEHEGPAPSGAHPSGPAPSGKSGFNTVLVSSLTAESSNTDIEKRQVSEDAANTVPIFAGLAVAGWMLALL</sequence>
<accession>A0A9W6Z5Z7</accession>
<evidence type="ECO:0000313" key="3">
    <source>
        <dbReference type="Proteomes" id="UP001165063"/>
    </source>
</evidence>
<reference evidence="2" key="1">
    <citation type="submission" date="2023-04" db="EMBL/GenBank/DDBJ databases">
        <title>Ambrosiozyma monospora NBRC 1965.</title>
        <authorList>
            <person name="Ichikawa N."/>
            <person name="Sato H."/>
            <person name="Tonouchi N."/>
        </authorList>
    </citation>
    <scope>NUCLEOTIDE SEQUENCE</scope>
    <source>
        <strain evidence="2">NBRC 1965</strain>
    </source>
</reference>
<dbReference type="AlphaFoldDB" id="A0A9W6Z5Z7"/>
<feature type="compositionally biased region" description="Polar residues" evidence="1">
    <location>
        <begin position="127"/>
        <end position="142"/>
    </location>
</feature>
<name>A0A9W6Z5Z7_AMBMO</name>
<feature type="compositionally biased region" description="Pro residues" evidence="1">
    <location>
        <begin position="10"/>
        <end position="23"/>
    </location>
</feature>
<feature type="compositionally biased region" description="Low complexity" evidence="1">
    <location>
        <begin position="60"/>
        <end position="87"/>
    </location>
</feature>
<feature type="region of interest" description="Disordered" evidence="1">
    <location>
        <begin position="1"/>
        <end position="149"/>
    </location>
</feature>